<dbReference type="Pfam" id="PF14748">
    <property type="entry name" value="P5CR_dimer"/>
    <property type="match status" value="1"/>
</dbReference>
<dbReference type="GO" id="GO:0055129">
    <property type="term" value="P:L-proline biosynthetic process"/>
    <property type="evidence" value="ECO:0007669"/>
    <property type="project" value="TreeGrafter"/>
</dbReference>
<dbReference type="InterPro" id="IPR029036">
    <property type="entry name" value="P5CR_dimer"/>
</dbReference>
<dbReference type="PROSITE" id="PS00521">
    <property type="entry name" value="P5CR"/>
    <property type="match status" value="1"/>
</dbReference>
<dbReference type="HAMAP" id="MF_01925">
    <property type="entry name" value="P5C_reductase"/>
    <property type="match status" value="1"/>
</dbReference>
<dbReference type="STRING" id="602072.A0A1R3RXR7"/>
<dbReference type="PANTHER" id="PTHR11645">
    <property type="entry name" value="PYRROLINE-5-CARBOXYLATE REDUCTASE"/>
    <property type="match status" value="1"/>
</dbReference>
<dbReference type="SUPFAM" id="SSF48179">
    <property type="entry name" value="6-phosphogluconate dehydrogenase C-terminal domain-like"/>
    <property type="match status" value="1"/>
</dbReference>
<organism evidence="6 7">
    <name type="scientific">Aspergillus carbonarius (strain ITEM 5010)</name>
    <dbReference type="NCBI Taxonomy" id="602072"/>
    <lineage>
        <taxon>Eukaryota</taxon>
        <taxon>Fungi</taxon>
        <taxon>Dikarya</taxon>
        <taxon>Ascomycota</taxon>
        <taxon>Pezizomycotina</taxon>
        <taxon>Eurotiomycetes</taxon>
        <taxon>Eurotiomycetidae</taxon>
        <taxon>Eurotiales</taxon>
        <taxon>Aspergillaceae</taxon>
        <taxon>Aspergillus</taxon>
        <taxon>Aspergillus subgen. Circumdati</taxon>
    </lineage>
</organism>
<dbReference type="OMA" id="YYFIESL"/>
<dbReference type="AlphaFoldDB" id="A0A1R3RXR7"/>
<accession>A0A1R3RXR7</accession>
<proteinExistence type="inferred from homology"/>
<feature type="domain" description="Pyrroline-5-carboxylate reductase dimerisation" evidence="5">
    <location>
        <begin position="189"/>
        <end position="285"/>
    </location>
</feature>
<dbReference type="EMBL" id="KV907495">
    <property type="protein sequence ID" value="OOF99261.1"/>
    <property type="molecule type" value="Genomic_DNA"/>
</dbReference>
<protein>
    <recommendedName>
        <fullName evidence="5">Pyrroline-5-carboxylate reductase dimerisation domain-containing protein</fullName>
    </recommendedName>
</protein>
<keyword evidence="2" id="KW-0560">Oxidoreductase</keyword>
<feature type="region of interest" description="Disordered" evidence="4">
    <location>
        <begin position="1"/>
        <end position="26"/>
    </location>
</feature>
<comment type="similarity">
    <text evidence="1">Belongs to the pyrroline-5-carboxylate reductase family.</text>
</comment>
<evidence type="ECO:0000256" key="1">
    <source>
        <dbReference type="ARBA" id="ARBA00005525"/>
    </source>
</evidence>
<evidence type="ECO:0000259" key="5">
    <source>
        <dbReference type="Pfam" id="PF14748"/>
    </source>
</evidence>
<sequence>MTVPRDQELASSSSSTRSRSSSDDGSLNFRSFTACVSRPESAIGLRDSLQRWPDAVTVYVNDNVRGVRDARVIILGCKPRAYRVILGAPGMRDALKGKLLVSILGGVSVNEVEDALYAPHPLHSPDPHEGGRCTIIRAIPNIAALVGQSTTIIPQSQSQDPSQTTGDAVRLVTAIFKCVGHVATVSTDLVDVATSIGASSLAFFATLLEAVAAGATPAGMPLSQAIEIAAYAMLGTAELVLSGEQPSTIRLKVATPGGSTMTGLQVLQDRRVPTSITDAVEATVAAVGRLSARHEE</sequence>
<dbReference type="GO" id="GO:0004735">
    <property type="term" value="F:pyrroline-5-carboxylate reductase activity"/>
    <property type="evidence" value="ECO:0007669"/>
    <property type="project" value="InterPro"/>
</dbReference>
<dbReference type="Gene3D" id="3.40.50.720">
    <property type="entry name" value="NAD(P)-binding Rossmann-like Domain"/>
    <property type="match status" value="1"/>
</dbReference>
<dbReference type="SUPFAM" id="SSF51735">
    <property type="entry name" value="NAD(P)-binding Rossmann-fold domains"/>
    <property type="match status" value="1"/>
</dbReference>
<evidence type="ECO:0000256" key="2">
    <source>
        <dbReference type="ARBA" id="ARBA00023002"/>
    </source>
</evidence>
<keyword evidence="7" id="KW-1185">Reference proteome</keyword>
<evidence type="ECO:0000256" key="3">
    <source>
        <dbReference type="PIRSR" id="PIRSR000193-1"/>
    </source>
</evidence>
<evidence type="ECO:0000256" key="4">
    <source>
        <dbReference type="SAM" id="MobiDB-lite"/>
    </source>
</evidence>
<dbReference type="InterPro" id="IPR000304">
    <property type="entry name" value="Pyrroline-COOH_reductase"/>
</dbReference>
<reference evidence="7" key="1">
    <citation type="journal article" date="2017" name="Genome Biol.">
        <title>Comparative genomics reveals high biological diversity and specific adaptations in the industrially and medically important fungal genus Aspergillus.</title>
        <authorList>
            <person name="de Vries R.P."/>
            <person name="Riley R."/>
            <person name="Wiebenga A."/>
            <person name="Aguilar-Osorio G."/>
            <person name="Amillis S."/>
            <person name="Uchima C.A."/>
            <person name="Anderluh G."/>
            <person name="Asadollahi M."/>
            <person name="Askin M."/>
            <person name="Barry K."/>
            <person name="Battaglia E."/>
            <person name="Bayram O."/>
            <person name="Benocci T."/>
            <person name="Braus-Stromeyer S.A."/>
            <person name="Caldana C."/>
            <person name="Canovas D."/>
            <person name="Cerqueira G.C."/>
            <person name="Chen F."/>
            <person name="Chen W."/>
            <person name="Choi C."/>
            <person name="Clum A."/>
            <person name="Dos Santos R.A."/>
            <person name="Damasio A.R."/>
            <person name="Diallinas G."/>
            <person name="Emri T."/>
            <person name="Fekete E."/>
            <person name="Flipphi M."/>
            <person name="Freyberg S."/>
            <person name="Gallo A."/>
            <person name="Gournas C."/>
            <person name="Habgood R."/>
            <person name="Hainaut M."/>
            <person name="Harispe M.L."/>
            <person name="Henrissat B."/>
            <person name="Hilden K.S."/>
            <person name="Hope R."/>
            <person name="Hossain A."/>
            <person name="Karabika E."/>
            <person name="Karaffa L."/>
            <person name="Karanyi Z."/>
            <person name="Krasevec N."/>
            <person name="Kuo A."/>
            <person name="Kusch H."/>
            <person name="LaButti K."/>
            <person name="Lagendijk E.L."/>
            <person name="Lapidus A."/>
            <person name="Levasseur A."/>
            <person name="Lindquist E."/>
            <person name="Lipzen A."/>
            <person name="Logrieco A.F."/>
            <person name="MacCabe A."/>
            <person name="Maekelae M.R."/>
            <person name="Malavazi I."/>
            <person name="Melin P."/>
            <person name="Meyer V."/>
            <person name="Mielnichuk N."/>
            <person name="Miskei M."/>
            <person name="Molnar A.P."/>
            <person name="Mule G."/>
            <person name="Ngan C.Y."/>
            <person name="Orejas M."/>
            <person name="Orosz E."/>
            <person name="Ouedraogo J.P."/>
            <person name="Overkamp K.M."/>
            <person name="Park H.-S."/>
            <person name="Perrone G."/>
            <person name="Piumi F."/>
            <person name="Punt P.J."/>
            <person name="Ram A.F."/>
            <person name="Ramon A."/>
            <person name="Rauscher S."/>
            <person name="Record E."/>
            <person name="Riano-Pachon D.M."/>
            <person name="Robert V."/>
            <person name="Roehrig J."/>
            <person name="Ruller R."/>
            <person name="Salamov A."/>
            <person name="Salih N.S."/>
            <person name="Samson R.A."/>
            <person name="Sandor E."/>
            <person name="Sanguinetti M."/>
            <person name="Schuetze T."/>
            <person name="Sepcic K."/>
            <person name="Shelest E."/>
            <person name="Sherlock G."/>
            <person name="Sophianopoulou V."/>
            <person name="Squina F.M."/>
            <person name="Sun H."/>
            <person name="Susca A."/>
            <person name="Todd R.B."/>
            <person name="Tsang A."/>
            <person name="Unkles S.E."/>
            <person name="van de Wiele N."/>
            <person name="van Rossen-Uffink D."/>
            <person name="Oliveira J.V."/>
            <person name="Vesth T.C."/>
            <person name="Visser J."/>
            <person name="Yu J.-H."/>
            <person name="Zhou M."/>
            <person name="Andersen M.R."/>
            <person name="Archer D.B."/>
            <person name="Baker S.E."/>
            <person name="Benoit I."/>
            <person name="Brakhage A.A."/>
            <person name="Braus G.H."/>
            <person name="Fischer R."/>
            <person name="Frisvad J.C."/>
            <person name="Goldman G.H."/>
            <person name="Houbraken J."/>
            <person name="Oakley B."/>
            <person name="Pocsi I."/>
            <person name="Scazzocchio C."/>
            <person name="Seiboth B."/>
            <person name="vanKuyk P.A."/>
            <person name="Wortman J."/>
            <person name="Dyer P.S."/>
            <person name="Grigoriev I.V."/>
        </authorList>
    </citation>
    <scope>NUCLEOTIDE SEQUENCE [LARGE SCALE GENOMIC DNA]</scope>
    <source>
        <strain evidence="7">ITEM 5010</strain>
    </source>
</reference>
<keyword evidence="3" id="KW-0521">NADP</keyword>
<dbReference type="InterPro" id="IPR008927">
    <property type="entry name" value="6-PGluconate_DH-like_C_sf"/>
</dbReference>
<dbReference type="Gene3D" id="1.10.3730.10">
    <property type="entry name" value="ProC C-terminal domain-like"/>
    <property type="match status" value="1"/>
</dbReference>
<name>A0A1R3RXR7_ASPC5</name>
<evidence type="ECO:0000313" key="6">
    <source>
        <dbReference type="EMBL" id="OOF99261.1"/>
    </source>
</evidence>
<evidence type="ECO:0000313" key="7">
    <source>
        <dbReference type="Proteomes" id="UP000188318"/>
    </source>
</evidence>
<dbReference type="PIRSF" id="PIRSF000193">
    <property type="entry name" value="Pyrrol-5-carb_rd"/>
    <property type="match status" value="1"/>
</dbReference>
<dbReference type="OrthoDB" id="10263291at2759"/>
<dbReference type="VEuPathDB" id="FungiDB:ASPCADRAFT_127819"/>
<feature type="compositionally biased region" description="Low complexity" evidence="4">
    <location>
        <begin position="11"/>
        <end position="26"/>
    </location>
</feature>
<feature type="binding site" evidence="3">
    <location>
        <position position="63"/>
    </location>
    <ligand>
        <name>NADPH</name>
        <dbReference type="ChEBI" id="CHEBI:57783"/>
    </ligand>
</feature>
<dbReference type="PANTHER" id="PTHR11645:SF0">
    <property type="entry name" value="PYRROLINE-5-CARBOXYLATE REDUCTASE 3"/>
    <property type="match status" value="1"/>
</dbReference>
<gene>
    <name evidence="6" type="ORF">ASPCADRAFT_127819</name>
</gene>
<dbReference type="InterPro" id="IPR053790">
    <property type="entry name" value="P5CR-like_CS"/>
</dbReference>
<dbReference type="InterPro" id="IPR036291">
    <property type="entry name" value="NAD(P)-bd_dom_sf"/>
</dbReference>
<dbReference type="Proteomes" id="UP000188318">
    <property type="component" value="Unassembled WGS sequence"/>
</dbReference>